<dbReference type="Proteomes" id="UP000253436">
    <property type="component" value="Unassembled WGS sequence"/>
</dbReference>
<reference evidence="2 3" key="1">
    <citation type="submission" date="2018-07" db="EMBL/GenBank/DDBJ databases">
        <title>Genomic Encyclopedia of Type Strains, Phase III (KMG-III): the genomes of soil and plant-associated and newly described type strains.</title>
        <authorList>
            <person name="Whitman W."/>
        </authorList>
    </citation>
    <scope>NUCLEOTIDE SEQUENCE [LARGE SCALE GENOMIC DNA]</scope>
    <source>
        <strain evidence="2 3">CECT 7958</strain>
    </source>
</reference>
<proteinExistence type="predicted"/>
<sequence>MTCLVLSKDETKPIKSYKVNFNLVGIKKAFMKKILAIILIAVTTFVSAQQKYIEHTVQPGETIKSIAKAYLVTPFDIYALNPDAQRKFQPNSVLIIPNSKIKNAPIEEESKELTGYTTHKVKRKETLYGLTQKYGVSEEEIKKANRFLYANNLKKGDKIRIPRYKTVSSKQTLTNTVKKYTVQPKEGKWRIAYKFGISVADLEALNPFMKDTIQPGDELNVPNIQDQEEKEIESEFGYYEVLPKEGFYRLKVKLNLTQEQLEHLNPELKETGLKAGMVLKIPGTVRGTSELETVSTTNLKTNLTNFKTKKIALMMPYRLDRIDVDAVEETKEMMKNNNLLSTVLEFHIGVMMALDSAKQLGISTDLKVFDTRYNVAKTNDILVENDFSDYDAVIGPIEEKSFSRVAMSLKRDNIPVIAAMTKPSELLSNVFQTLPEEKLMRQAMINFVKADSSQTKVVIISDHAHRASSEALKQEFPNAKIVYSRPDKKNKSKDAFFIYHTDLQNVISTGKTLVFLETDNYNYSTSVISMLNGLVGPKTDIILATLDKGKAFEGKDIDNNNLSNLHFHYPSVRKDYDEASSNGFVKAYRAEYGVSPSKYVARGFDITLDLLMRLASAENLYDSNLEAIETEYVENKFRYKKTLFGGYINEAIYIVKYDNLKIINAN</sequence>
<evidence type="ECO:0000259" key="1">
    <source>
        <dbReference type="PROSITE" id="PS51782"/>
    </source>
</evidence>
<dbReference type="OrthoDB" id="2149800at2"/>
<dbReference type="PANTHER" id="PTHR33734">
    <property type="entry name" value="LYSM DOMAIN-CONTAINING GPI-ANCHORED PROTEIN 2"/>
    <property type="match status" value="1"/>
</dbReference>
<dbReference type="Gene3D" id="3.40.50.2300">
    <property type="match status" value="2"/>
</dbReference>
<gene>
    <name evidence="2" type="ORF">DFQ08_103380</name>
</gene>
<evidence type="ECO:0000313" key="3">
    <source>
        <dbReference type="Proteomes" id="UP000253436"/>
    </source>
</evidence>
<name>A0A368ZE72_9FLAO</name>
<feature type="domain" description="LysM" evidence="1">
    <location>
        <begin position="178"/>
        <end position="221"/>
    </location>
</feature>
<feature type="domain" description="LysM" evidence="1">
    <location>
        <begin position="117"/>
        <end position="161"/>
    </location>
</feature>
<accession>A0A368ZE72</accession>
<organism evidence="2 3">
    <name type="scientific">Winogradskyella arenosi</name>
    <dbReference type="NCBI Taxonomy" id="533325"/>
    <lineage>
        <taxon>Bacteria</taxon>
        <taxon>Pseudomonadati</taxon>
        <taxon>Bacteroidota</taxon>
        <taxon>Flavobacteriia</taxon>
        <taxon>Flavobacteriales</taxon>
        <taxon>Flavobacteriaceae</taxon>
        <taxon>Winogradskyella</taxon>
    </lineage>
</organism>
<dbReference type="Pfam" id="PF01476">
    <property type="entry name" value="LysM"/>
    <property type="match status" value="4"/>
</dbReference>
<feature type="domain" description="LysM" evidence="1">
    <location>
        <begin position="53"/>
        <end position="96"/>
    </location>
</feature>
<dbReference type="Gene3D" id="3.10.350.10">
    <property type="entry name" value="LysM domain"/>
    <property type="match status" value="3"/>
</dbReference>
<dbReference type="PANTHER" id="PTHR33734:SF22">
    <property type="entry name" value="MEMBRANE-BOUND LYTIC MUREIN TRANSGLYCOSYLASE D"/>
    <property type="match status" value="1"/>
</dbReference>
<comment type="caution">
    <text evidence="2">The sequence shown here is derived from an EMBL/GenBank/DDBJ whole genome shotgun (WGS) entry which is preliminary data.</text>
</comment>
<dbReference type="InterPro" id="IPR036779">
    <property type="entry name" value="LysM_dom_sf"/>
</dbReference>
<dbReference type="CDD" id="cd00118">
    <property type="entry name" value="LysM"/>
    <property type="match status" value="3"/>
</dbReference>
<dbReference type="GO" id="GO:0008932">
    <property type="term" value="F:lytic endotransglycosylase activity"/>
    <property type="evidence" value="ECO:0007669"/>
    <property type="project" value="TreeGrafter"/>
</dbReference>
<dbReference type="InterPro" id="IPR018392">
    <property type="entry name" value="LysM"/>
</dbReference>
<dbReference type="SUPFAM" id="SSF54106">
    <property type="entry name" value="LysM domain"/>
    <property type="match status" value="3"/>
</dbReference>
<dbReference type="AlphaFoldDB" id="A0A368ZE72"/>
<dbReference type="PROSITE" id="PS51782">
    <property type="entry name" value="LYSM"/>
    <property type="match status" value="3"/>
</dbReference>
<dbReference type="EMBL" id="QPJO01000003">
    <property type="protein sequence ID" value="RCW91550.1"/>
    <property type="molecule type" value="Genomic_DNA"/>
</dbReference>
<evidence type="ECO:0000313" key="2">
    <source>
        <dbReference type="EMBL" id="RCW91550.1"/>
    </source>
</evidence>
<dbReference type="SUPFAM" id="SSF53822">
    <property type="entry name" value="Periplasmic binding protein-like I"/>
    <property type="match status" value="1"/>
</dbReference>
<keyword evidence="3" id="KW-1185">Reference proteome</keyword>
<protein>
    <submittedName>
        <fullName evidence="2">Amino acid/amide ABC transporter substrate-binding protein (HAAT family)</fullName>
    </submittedName>
</protein>
<dbReference type="SMART" id="SM00257">
    <property type="entry name" value="LysM"/>
    <property type="match status" value="4"/>
</dbReference>
<dbReference type="InterPro" id="IPR028082">
    <property type="entry name" value="Peripla_BP_I"/>
</dbReference>